<reference evidence="2" key="2">
    <citation type="submission" date="2021-05" db="EMBL/GenBank/DDBJ databases">
        <title>Protein family content uncovers lineage relationships and bacterial pathway maintenance mechanisms in DPANN archaea.</title>
        <authorList>
            <person name="Castelle C.J."/>
            <person name="Meheust R."/>
            <person name="Jaffe A.L."/>
            <person name="Seitz K."/>
            <person name="Gong X."/>
            <person name="Baker B.J."/>
            <person name="Banfield J.F."/>
        </authorList>
    </citation>
    <scope>NUCLEOTIDE SEQUENCE</scope>
    <source>
        <strain evidence="2">RIFCSPLOWO2_01_FULL_AR10_48_17</strain>
    </source>
</reference>
<accession>A0A8T4L5R3</accession>
<reference evidence="2" key="1">
    <citation type="submission" date="2021-03" db="EMBL/GenBank/DDBJ databases">
        <authorList>
            <person name="Jaffe A."/>
        </authorList>
    </citation>
    <scope>NUCLEOTIDE SEQUENCE</scope>
    <source>
        <strain evidence="2">RIFCSPLOWO2_01_FULL_AR10_48_17</strain>
    </source>
</reference>
<name>A0A8T4L5R3_9ARCH</name>
<keyword evidence="1" id="KW-0472">Membrane</keyword>
<keyword evidence="1" id="KW-0812">Transmembrane</keyword>
<dbReference type="Proteomes" id="UP000675968">
    <property type="component" value="Unassembled WGS sequence"/>
</dbReference>
<evidence type="ECO:0000256" key="1">
    <source>
        <dbReference type="SAM" id="Phobius"/>
    </source>
</evidence>
<feature type="transmembrane region" description="Helical" evidence="1">
    <location>
        <begin position="7"/>
        <end position="26"/>
    </location>
</feature>
<evidence type="ECO:0000313" key="3">
    <source>
        <dbReference type="Proteomes" id="UP000675968"/>
    </source>
</evidence>
<proteinExistence type="predicted"/>
<dbReference type="EMBL" id="JAGVWC010000011">
    <property type="protein sequence ID" value="MBS3061874.1"/>
    <property type="molecule type" value="Genomic_DNA"/>
</dbReference>
<gene>
    <name evidence="2" type="ORF">J4215_04815</name>
</gene>
<comment type="caution">
    <text evidence="2">The sequence shown here is derived from an EMBL/GenBank/DDBJ whole genome shotgun (WGS) entry which is preliminary data.</text>
</comment>
<organism evidence="2 3">
    <name type="scientific">Candidatus Iainarchaeum sp</name>
    <dbReference type="NCBI Taxonomy" id="3101447"/>
    <lineage>
        <taxon>Archaea</taxon>
        <taxon>Candidatus Iainarchaeota</taxon>
        <taxon>Candidatus Iainarchaeia</taxon>
        <taxon>Candidatus Iainarchaeales</taxon>
        <taxon>Candidatus Iainarchaeaceae</taxon>
        <taxon>Candidatus Iainarchaeum</taxon>
    </lineage>
</organism>
<sequence length="242" mass="26443">MAATFHPALLLVIAFIAVIGIYFLWFQQPTIVPATEAEEEVIADSNLVDGNPIDPLPEYASLSDCANKTYSDEQDCRRQVAVKTQSVSACEGLLPADVDWCKARVIVSSGKTDSCASLAPNPQNQCFFDSAKQKGDASLCAQVTWDSFRSECYRDVASMLAKPELCQSIPNPDEKDDCIIRAVINQENPSSAVCGTLSNSEAQDDCFYALALILGQESLCNRISDPYWVSNCITDLNSENDF</sequence>
<evidence type="ECO:0000313" key="2">
    <source>
        <dbReference type="EMBL" id="MBS3061874.1"/>
    </source>
</evidence>
<keyword evidence="1" id="KW-1133">Transmembrane helix</keyword>
<dbReference type="AlphaFoldDB" id="A0A8T4L5R3"/>
<protein>
    <submittedName>
        <fullName evidence="2">Uncharacterized protein</fullName>
    </submittedName>
</protein>